<proteinExistence type="predicted"/>
<comment type="caution">
    <text evidence="1">The sequence shown here is derived from an EMBL/GenBank/DDBJ whole genome shotgun (WGS) entry which is preliminary data.</text>
</comment>
<sequence length="50" mass="5891">MSDIETNTEERLIELLRLVYKLGIIHAKQDQNILNKKALIKMIERSKLLI</sequence>
<dbReference type="EMBL" id="LAZR01018265">
    <property type="protein sequence ID" value="KKL97053.1"/>
    <property type="molecule type" value="Genomic_DNA"/>
</dbReference>
<organism evidence="1">
    <name type="scientific">marine sediment metagenome</name>
    <dbReference type="NCBI Taxonomy" id="412755"/>
    <lineage>
        <taxon>unclassified sequences</taxon>
        <taxon>metagenomes</taxon>
        <taxon>ecological metagenomes</taxon>
    </lineage>
</organism>
<gene>
    <name evidence="1" type="ORF">LCGC14_1838380</name>
</gene>
<accession>A0A0F9GE34</accession>
<protein>
    <submittedName>
        <fullName evidence="1">Uncharacterized protein</fullName>
    </submittedName>
</protein>
<dbReference type="AlphaFoldDB" id="A0A0F9GE34"/>
<reference evidence="1" key="1">
    <citation type="journal article" date="2015" name="Nature">
        <title>Complex archaea that bridge the gap between prokaryotes and eukaryotes.</title>
        <authorList>
            <person name="Spang A."/>
            <person name="Saw J.H."/>
            <person name="Jorgensen S.L."/>
            <person name="Zaremba-Niedzwiedzka K."/>
            <person name="Martijn J."/>
            <person name="Lind A.E."/>
            <person name="van Eijk R."/>
            <person name="Schleper C."/>
            <person name="Guy L."/>
            <person name="Ettema T.J."/>
        </authorList>
    </citation>
    <scope>NUCLEOTIDE SEQUENCE</scope>
</reference>
<name>A0A0F9GE34_9ZZZZ</name>
<evidence type="ECO:0000313" key="1">
    <source>
        <dbReference type="EMBL" id="KKL97053.1"/>
    </source>
</evidence>